<proteinExistence type="predicted"/>
<evidence type="ECO:0000256" key="5">
    <source>
        <dbReference type="SAM" id="MobiDB-lite"/>
    </source>
</evidence>
<evidence type="ECO:0000256" key="4">
    <source>
        <dbReference type="PROSITE-ProRule" id="PRU00125"/>
    </source>
</evidence>
<keyword evidence="3 4" id="KW-0440">LIM domain</keyword>
<dbReference type="SUPFAM" id="SSF53254">
    <property type="entry name" value="Phosphoglycerate mutase-like"/>
    <property type="match status" value="1"/>
</dbReference>
<name>A0A8S2KV15_9BILA</name>
<evidence type="ECO:0000256" key="1">
    <source>
        <dbReference type="ARBA" id="ARBA00022723"/>
    </source>
</evidence>
<dbReference type="GO" id="GO:0005667">
    <property type="term" value="C:transcription regulator complex"/>
    <property type="evidence" value="ECO:0007669"/>
    <property type="project" value="TreeGrafter"/>
</dbReference>
<dbReference type="EMBL" id="CAJOBH010000949">
    <property type="protein sequence ID" value="CAF3826937.1"/>
    <property type="molecule type" value="Genomic_DNA"/>
</dbReference>
<dbReference type="InterPro" id="IPR013078">
    <property type="entry name" value="His_Pase_superF_clade-1"/>
</dbReference>
<dbReference type="GO" id="GO:0046872">
    <property type="term" value="F:metal ion binding"/>
    <property type="evidence" value="ECO:0007669"/>
    <property type="project" value="UniProtKB-KW"/>
</dbReference>
<feature type="compositionally biased region" description="Polar residues" evidence="5">
    <location>
        <begin position="171"/>
        <end position="184"/>
    </location>
</feature>
<dbReference type="SUPFAM" id="SSF57716">
    <property type="entry name" value="Glucocorticoid receptor-like (DNA-binding domain)"/>
    <property type="match status" value="2"/>
</dbReference>
<reference evidence="8" key="1">
    <citation type="submission" date="2021-02" db="EMBL/GenBank/DDBJ databases">
        <authorList>
            <person name="Nowell W R."/>
        </authorList>
    </citation>
    <scope>NUCLEOTIDE SEQUENCE</scope>
</reference>
<dbReference type="Gene3D" id="3.40.50.1240">
    <property type="entry name" value="Phosphoglycerate mutase-like"/>
    <property type="match status" value="1"/>
</dbReference>
<dbReference type="GO" id="GO:0035331">
    <property type="term" value="P:negative regulation of hippo signaling"/>
    <property type="evidence" value="ECO:0007669"/>
    <property type="project" value="TreeGrafter"/>
</dbReference>
<dbReference type="Pfam" id="PF00412">
    <property type="entry name" value="LIM"/>
    <property type="match status" value="2"/>
</dbReference>
<dbReference type="GO" id="GO:0000932">
    <property type="term" value="C:P-body"/>
    <property type="evidence" value="ECO:0007669"/>
    <property type="project" value="TreeGrafter"/>
</dbReference>
<organism evidence="8 9">
    <name type="scientific">Rotaria magnacalcarata</name>
    <dbReference type="NCBI Taxonomy" id="392030"/>
    <lineage>
        <taxon>Eukaryota</taxon>
        <taxon>Metazoa</taxon>
        <taxon>Spiralia</taxon>
        <taxon>Gnathifera</taxon>
        <taxon>Rotifera</taxon>
        <taxon>Eurotatoria</taxon>
        <taxon>Bdelloidea</taxon>
        <taxon>Philodinida</taxon>
        <taxon>Philodinidae</taxon>
        <taxon>Rotaria</taxon>
    </lineage>
</organism>
<dbReference type="PANTHER" id="PTHR24219">
    <property type="entry name" value="LIM DOMAIN-CONTAINING PROTEIN JUB"/>
    <property type="match status" value="1"/>
</dbReference>
<dbReference type="GO" id="GO:0003714">
    <property type="term" value="F:transcription corepressor activity"/>
    <property type="evidence" value="ECO:0007669"/>
    <property type="project" value="TreeGrafter"/>
</dbReference>
<dbReference type="GO" id="GO:0007010">
    <property type="term" value="P:cytoskeleton organization"/>
    <property type="evidence" value="ECO:0007669"/>
    <property type="project" value="TreeGrafter"/>
</dbReference>
<feature type="compositionally biased region" description="Low complexity" evidence="5">
    <location>
        <begin position="81"/>
        <end position="90"/>
    </location>
</feature>
<accession>A0A8S2KV15</accession>
<evidence type="ECO:0000313" key="9">
    <source>
        <dbReference type="Proteomes" id="UP000681720"/>
    </source>
</evidence>
<protein>
    <recommendedName>
        <fullName evidence="6">LIM zinc-binding domain-containing protein</fullName>
    </recommendedName>
</protein>
<dbReference type="InterPro" id="IPR001781">
    <property type="entry name" value="Znf_LIM"/>
</dbReference>
<evidence type="ECO:0000313" key="8">
    <source>
        <dbReference type="EMBL" id="CAF3866790.1"/>
    </source>
</evidence>
<evidence type="ECO:0000256" key="2">
    <source>
        <dbReference type="ARBA" id="ARBA00022833"/>
    </source>
</evidence>
<dbReference type="GO" id="GO:0001666">
    <property type="term" value="P:response to hypoxia"/>
    <property type="evidence" value="ECO:0007669"/>
    <property type="project" value="TreeGrafter"/>
</dbReference>
<feature type="domain" description="LIM zinc-binding" evidence="6">
    <location>
        <begin position="307"/>
        <end position="367"/>
    </location>
</feature>
<keyword evidence="2 4" id="KW-0862">Zinc</keyword>
<comment type="caution">
    <text evidence="8">The sequence shown here is derived from an EMBL/GenBank/DDBJ whole genome shotgun (WGS) entry which is preliminary data.</text>
</comment>
<feature type="compositionally biased region" description="Low complexity" evidence="5">
    <location>
        <begin position="160"/>
        <end position="170"/>
    </location>
</feature>
<dbReference type="GO" id="GO:0005634">
    <property type="term" value="C:nucleus"/>
    <property type="evidence" value="ECO:0007669"/>
    <property type="project" value="TreeGrafter"/>
</dbReference>
<feature type="region of interest" description="Disordered" evidence="5">
    <location>
        <begin position="747"/>
        <end position="780"/>
    </location>
</feature>
<dbReference type="Proteomes" id="UP000681967">
    <property type="component" value="Unassembled WGS sequence"/>
</dbReference>
<feature type="domain" description="LIM zinc-binding" evidence="6">
    <location>
        <begin position="371"/>
        <end position="431"/>
    </location>
</feature>
<keyword evidence="1 4" id="KW-0479">Metal-binding</keyword>
<evidence type="ECO:0000256" key="3">
    <source>
        <dbReference type="ARBA" id="ARBA00023038"/>
    </source>
</evidence>
<dbReference type="Pfam" id="PF00300">
    <property type="entry name" value="His_Phos_1"/>
    <property type="match status" value="1"/>
</dbReference>
<dbReference type="EMBL" id="CAJOBJ010001197">
    <property type="protein sequence ID" value="CAF3866790.1"/>
    <property type="molecule type" value="Genomic_DNA"/>
</dbReference>
<feature type="compositionally biased region" description="Polar residues" evidence="5">
    <location>
        <begin position="768"/>
        <end position="779"/>
    </location>
</feature>
<gene>
    <name evidence="7" type="ORF">BYL167_LOCUS4463</name>
    <name evidence="8" type="ORF">GIL414_LOCUS4800</name>
</gene>
<dbReference type="PANTHER" id="PTHR24219:SF4">
    <property type="entry name" value="LIM DOMAIN-CONTAINING PROTEIN JUB"/>
    <property type="match status" value="1"/>
</dbReference>
<feature type="compositionally biased region" description="Polar residues" evidence="5">
    <location>
        <begin position="747"/>
        <end position="760"/>
    </location>
</feature>
<dbReference type="PROSITE" id="PS00478">
    <property type="entry name" value="LIM_DOMAIN_1"/>
    <property type="match status" value="1"/>
</dbReference>
<dbReference type="InterPro" id="IPR047172">
    <property type="entry name" value="Ajuba-like"/>
</dbReference>
<evidence type="ECO:0000259" key="6">
    <source>
        <dbReference type="PROSITE" id="PS50023"/>
    </source>
</evidence>
<dbReference type="GO" id="GO:0005912">
    <property type="term" value="C:adherens junction"/>
    <property type="evidence" value="ECO:0007669"/>
    <property type="project" value="TreeGrafter"/>
</dbReference>
<dbReference type="PROSITE" id="PS50023">
    <property type="entry name" value="LIM_DOMAIN_2"/>
    <property type="match status" value="2"/>
</dbReference>
<dbReference type="InterPro" id="IPR029033">
    <property type="entry name" value="His_PPase_superfam"/>
</dbReference>
<sequence>MAHAFDNRNFIPGKQQTFYSVVSPSSRPDITNVLWETSSSSSSPKIQSSLSSSPQASPKPNHPPPSYEESIFNKALANRQSSRSSLHSPSFNYYSNHQQQNSPNPTMTPFISYSLPSTPNESNHYQRQHSTAAEGYYSFVSPHRSSDTKPPPPARIPKVTSTTTNNTSNTIHRTNVLPQCSPSGMKTTTTYLNTTQLYLTQPSSRDQPMAPPPPPPRYPLHPPVIPPRGSPICHQSNSVIISDFNASASPKPTSQMVYRSPVLSSTVKRNNIADPHTLESQFHSLSINNHHKHDTMNGQIMREYSIGHCRKCGEIVANSDDACDIDGQIYHSFCAVCVLCGRSVKSKHFFVKDQLYCEEDFLYTGFHQTLEHCIACGHLITDTILQALGQSYHLTCFKCSKCSICLDGIPFITDKNQNFFCLHDYHITKKMYAKINSYLDPSGLLFGHSHKRKTSKYDMEGGDIDESGYYSSSYGSGSEGGDAPLRFIIIRHGERVDVIYGGGWTQRAFDQSGRYYPFDSNMPPSLPHRTNWLDYDIDTPLTVKGLAQSWNVGNVLARYNLPVTACYSSPAFRSIQTADRILEGMGRKGHVALRLELGLFECTSWYARSPINFMSDDELINGGCNIDTNYSSQMNSLRLLENEYQYYDRSKETMKKIIKLHRNTGGTILFVAHAPSLEVLTRHLMNGQPRPERLAELAGKVDYCSMTIIERESSSKPWQFRYSLDQQTSPNSWQQQQIEQSKSVLNRSGTQSMVNPSTPAYQAPATFTDYSTKPSTSPDHVQFYPQQEAYPPYFVL</sequence>
<dbReference type="Gene3D" id="2.10.110.10">
    <property type="entry name" value="Cysteine Rich Protein"/>
    <property type="match status" value="2"/>
</dbReference>
<dbReference type="AlphaFoldDB" id="A0A8S2KV15"/>
<feature type="compositionally biased region" description="Polar residues" evidence="5">
    <location>
        <begin position="91"/>
        <end position="131"/>
    </location>
</feature>
<feature type="region of interest" description="Disordered" evidence="5">
    <location>
        <begin position="33"/>
        <end position="184"/>
    </location>
</feature>
<feature type="compositionally biased region" description="Low complexity" evidence="5">
    <location>
        <begin position="38"/>
        <end position="59"/>
    </location>
</feature>
<dbReference type="CDD" id="cd07040">
    <property type="entry name" value="HP"/>
    <property type="match status" value="1"/>
</dbReference>
<dbReference type="Proteomes" id="UP000681720">
    <property type="component" value="Unassembled WGS sequence"/>
</dbReference>
<dbReference type="SMART" id="SM00132">
    <property type="entry name" value="LIM"/>
    <property type="match status" value="2"/>
</dbReference>
<evidence type="ECO:0000313" key="7">
    <source>
        <dbReference type="EMBL" id="CAF3826937.1"/>
    </source>
</evidence>